<gene>
    <name evidence="3" type="ORF">SAMN04488526_2383</name>
</gene>
<proteinExistence type="predicted"/>
<dbReference type="InterPro" id="IPR019065">
    <property type="entry name" value="RE_NgoFVII_N"/>
</dbReference>
<feature type="region of interest" description="Disordered" evidence="1">
    <location>
        <begin position="197"/>
        <end position="244"/>
    </location>
</feature>
<dbReference type="STRING" id="188906.SAMN04488526_2383"/>
<keyword evidence="4" id="KW-1185">Reference proteome</keyword>
<evidence type="ECO:0000313" key="4">
    <source>
        <dbReference type="Proteomes" id="UP000199283"/>
    </source>
</evidence>
<dbReference type="Pfam" id="PF09565">
    <property type="entry name" value="RE_NgoFVII"/>
    <property type="match status" value="1"/>
</dbReference>
<feature type="domain" description="Restriction endonuclease type II NgoFVII N-terminal" evidence="2">
    <location>
        <begin position="21"/>
        <end position="145"/>
    </location>
</feature>
<organism evidence="3 4">
    <name type="scientific">Jannaschia helgolandensis</name>
    <dbReference type="NCBI Taxonomy" id="188906"/>
    <lineage>
        <taxon>Bacteria</taxon>
        <taxon>Pseudomonadati</taxon>
        <taxon>Pseudomonadota</taxon>
        <taxon>Alphaproteobacteria</taxon>
        <taxon>Rhodobacterales</taxon>
        <taxon>Roseobacteraceae</taxon>
        <taxon>Jannaschia</taxon>
    </lineage>
</organism>
<protein>
    <recommendedName>
        <fullName evidence="2">Restriction endonuclease type II NgoFVII N-terminal domain-containing protein</fullName>
    </recommendedName>
</protein>
<dbReference type="Proteomes" id="UP000199283">
    <property type="component" value="Unassembled WGS sequence"/>
</dbReference>
<evidence type="ECO:0000313" key="3">
    <source>
        <dbReference type="EMBL" id="SEL29552.1"/>
    </source>
</evidence>
<feature type="compositionally biased region" description="Low complexity" evidence="1">
    <location>
        <begin position="219"/>
        <end position="244"/>
    </location>
</feature>
<dbReference type="CDD" id="cd09117">
    <property type="entry name" value="PLDc_Bfil_DEXD_like"/>
    <property type="match status" value="1"/>
</dbReference>
<reference evidence="3 4" key="1">
    <citation type="submission" date="2016-10" db="EMBL/GenBank/DDBJ databases">
        <authorList>
            <person name="de Groot N.N."/>
        </authorList>
    </citation>
    <scope>NUCLEOTIDE SEQUENCE [LARGE SCALE GENOMIC DNA]</scope>
    <source>
        <strain evidence="3 4">DSM 14858</strain>
    </source>
</reference>
<evidence type="ECO:0000256" key="1">
    <source>
        <dbReference type="SAM" id="MobiDB-lite"/>
    </source>
</evidence>
<dbReference type="EMBL" id="FNZQ01000004">
    <property type="protein sequence ID" value="SEL29552.1"/>
    <property type="molecule type" value="Genomic_DNA"/>
</dbReference>
<name>A0A1H7P171_9RHOB</name>
<accession>A0A1H7P171</accession>
<evidence type="ECO:0000259" key="2">
    <source>
        <dbReference type="Pfam" id="PF09565"/>
    </source>
</evidence>
<sequence>MRYLDSSTRNVDQALGHWIENEPTTSVSHLRLQTGYFSINGLSAFGGIIAELVGADLPVSAVVGSNDRDTTKSDVENLISLVGCPRPNARVCIVSYSGGLFHPKVVHLTRADGSQLAYVGSANLTPAGVGAGNIEAGVLLDTNDGDPVAVLDDIASRIDGWFAPSLPAASIIKTRADVQKCLDDGILGLIKPPRKSIAGVGGTSSGPSKPTLSPLKTFAPIASSSPSSAAATSPSSAPTVSAPSAPTYSLGGQDVLVAEIGGGARWKQANFPIAIMQNYFGVNPVANDQIRLHEVAASGAVTNAVDTQVVNVKSQNYRMELLAVAGISYPASGRPIGIFKKIASKEFRYRVFMPGDPAHATLAGYLSAKYAGPSHHLKRVIIDNSELQNLWSACPV</sequence>
<dbReference type="AlphaFoldDB" id="A0A1H7P171"/>
<dbReference type="Gene3D" id="3.30.870.10">
    <property type="entry name" value="Endonuclease Chain A"/>
    <property type="match status" value="1"/>
</dbReference>